<dbReference type="Gene3D" id="2.20.140.10">
    <property type="entry name" value="WGR domain"/>
    <property type="match status" value="1"/>
</dbReference>
<dbReference type="PROSITE" id="PS51977">
    <property type="entry name" value="WGR"/>
    <property type="match status" value="1"/>
</dbReference>
<evidence type="ECO:0000313" key="2">
    <source>
        <dbReference type="EMBL" id="AUW46792.1"/>
    </source>
</evidence>
<dbReference type="Proteomes" id="UP000238523">
    <property type="component" value="Plasmid pRLN2"/>
</dbReference>
<dbReference type="SMART" id="SM00773">
    <property type="entry name" value="WGR"/>
    <property type="match status" value="1"/>
</dbReference>
<name>A0A2K9ZEW1_RHILE</name>
<organism evidence="2 3">
    <name type="scientific">Rhizobium leguminosarum</name>
    <dbReference type="NCBI Taxonomy" id="384"/>
    <lineage>
        <taxon>Bacteria</taxon>
        <taxon>Pseudomonadati</taxon>
        <taxon>Pseudomonadota</taxon>
        <taxon>Alphaproteobacteria</taxon>
        <taxon>Hyphomicrobiales</taxon>
        <taxon>Rhizobiaceae</taxon>
        <taxon>Rhizobium/Agrobacterium group</taxon>
        <taxon>Rhizobium</taxon>
    </lineage>
</organism>
<evidence type="ECO:0000259" key="1">
    <source>
        <dbReference type="PROSITE" id="PS51977"/>
    </source>
</evidence>
<dbReference type="CDD" id="cd07996">
    <property type="entry name" value="WGR_MMR_like"/>
    <property type="match status" value="1"/>
</dbReference>
<proteinExistence type="predicted"/>
<dbReference type="AlphaFoldDB" id="A0A2K9ZEW1"/>
<geneLocation type="plasmid" evidence="3">
    <name>prln2</name>
</geneLocation>
<keyword evidence="2" id="KW-0614">Plasmid</keyword>
<dbReference type="InterPro" id="IPR049809">
    <property type="entry name" value="YehF/YfeS-like_WGR"/>
</dbReference>
<dbReference type="InterPro" id="IPR036930">
    <property type="entry name" value="WGR_dom_sf"/>
</dbReference>
<reference evidence="2 3" key="1">
    <citation type="submission" date="2017-11" db="EMBL/GenBank/DDBJ databases">
        <title>Complete genome of Rhizobium leguminosarum Norway, an ineffective micro-symbiont.</title>
        <authorList>
            <person name="Hoffrichter A."/>
            <person name="Liang J."/>
            <person name="Brachmann A."/>
            <person name="Marin M."/>
        </authorList>
    </citation>
    <scope>NUCLEOTIDE SEQUENCE [LARGE SCALE GENOMIC DNA]</scope>
    <source>
        <strain evidence="2 3">Norway</strain>
        <plasmid evidence="3">Plasmid prln2</plasmid>
    </source>
</reference>
<dbReference type="EMBL" id="CP025014">
    <property type="protein sequence ID" value="AUW46792.1"/>
    <property type="molecule type" value="Genomic_DNA"/>
</dbReference>
<dbReference type="Pfam" id="PF05406">
    <property type="entry name" value="WGR"/>
    <property type="match status" value="1"/>
</dbReference>
<accession>A0A2K9ZEW1</accession>
<sequence>MDGQLVSAHDPIMDTTADIMLLYRIDPSRNMARFYRLSIQSTLFGGSSLMRNWGRIGTEGRRMVELYDTPEDAETACERVTSRKLRRGYRYDGATCFAQEIVTAKGAKTASADFVEPAASAEWSPGRTICAQQALEFPESTPGQPQCLGER</sequence>
<protein>
    <recommendedName>
        <fullName evidence="1">WGR domain-containing protein</fullName>
    </recommendedName>
</protein>
<dbReference type="InterPro" id="IPR008893">
    <property type="entry name" value="WGR_domain"/>
</dbReference>
<gene>
    <name evidence="2" type="ORF">CUJ84_pRLN2000248</name>
</gene>
<dbReference type="RefSeq" id="WP_245457617.1">
    <property type="nucleotide sequence ID" value="NZ_CP025014.1"/>
</dbReference>
<evidence type="ECO:0000313" key="3">
    <source>
        <dbReference type="Proteomes" id="UP000238523"/>
    </source>
</evidence>
<dbReference type="SUPFAM" id="SSF142921">
    <property type="entry name" value="WGR domain-like"/>
    <property type="match status" value="1"/>
</dbReference>
<feature type="domain" description="WGR" evidence="1">
    <location>
        <begin position="1"/>
        <end position="108"/>
    </location>
</feature>